<organism evidence="5 6">
    <name type="scientific">Paenibacillus catalpae</name>
    <dbReference type="NCBI Taxonomy" id="1045775"/>
    <lineage>
        <taxon>Bacteria</taxon>
        <taxon>Bacillati</taxon>
        <taxon>Bacillota</taxon>
        <taxon>Bacilli</taxon>
        <taxon>Bacillales</taxon>
        <taxon>Paenibacillaceae</taxon>
        <taxon>Paenibacillus</taxon>
    </lineage>
</organism>
<dbReference type="STRING" id="1045775.SAMN05216378_2408"/>
<dbReference type="Gene3D" id="3.30.470.30">
    <property type="entry name" value="DNA ligase/mRNA capping enzyme"/>
    <property type="match status" value="1"/>
</dbReference>
<dbReference type="Gene3D" id="3.30.1490.70">
    <property type="match status" value="1"/>
</dbReference>
<accession>A0A1I1XYZ2</accession>
<protein>
    <submittedName>
        <fullName evidence="5">Bifunctional non-homologous end joining protein LigD</fullName>
    </submittedName>
</protein>
<comment type="catalytic activity">
    <reaction evidence="3">
        <text>ATP + (deoxyribonucleotide)n-3'-hydroxyl + 5'-phospho-(deoxyribonucleotide)m = (deoxyribonucleotide)n+m + AMP + diphosphate.</text>
        <dbReference type="EC" id="6.5.1.1"/>
    </reaction>
</comment>
<evidence type="ECO:0000313" key="6">
    <source>
        <dbReference type="Proteomes" id="UP000198855"/>
    </source>
</evidence>
<dbReference type="InterPro" id="IPR016059">
    <property type="entry name" value="DNA_ligase_ATP-dep_CS"/>
</dbReference>
<keyword evidence="2" id="KW-0436">Ligase</keyword>
<name>A0A1I1XYZ2_9BACL</name>
<reference evidence="6" key="1">
    <citation type="submission" date="2016-10" db="EMBL/GenBank/DDBJ databases">
        <authorList>
            <person name="Varghese N."/>
            <person name="Submissions S."/>
        </authorList>
    </citation>
    <scope>NUCLEOTIDE SEQUENCE [LARGE SCALE GENOMIC DNA]</scope>
    <source>
        <strain evidence="6">CGMCC 1.10784</strain>
    </source>
</reference>
<dbReference type="Proteomes" id="UP000198855">
    <property type="component" value="Unassembled WGS sequence"/>
</dbReference>
<dbReference type="PROSITE" id="PS00697">
    <property type="entry name" value="DNA_LIGASE_A1"/>
    <property type="match status" value="1"/>
</dbReference>
<sequence length="316" mass="35732">MTVFSLPAEPMIPVADDRIPRESGWIYQIKWDGVRIVATINDDGRIDLYSRRLLNKNTVYPEIHRTLQEQADKLGPCMLDGEVVYWDGERPNFQMVLSRERSFGAEPSSSSAKGKVLYVLFDLLQDGDQDLRALPYAERHERLMAKMKPVRSDRLLTADLYTDAESLWKWVDDHQWEGIVSKRLDSPYKEGKAHRDWLKKKRALLLDVGIVGVKRRDGRAASLIMSDQGRFIGSVSLGLDEAMREALGQMLQLRRIDAPSWPMPFPALPAELKGESIVWLPSPLPCRVTGLELTSAGLLRHPKLVSFGLNPSGGRS</sequence>
<dbReference type="EMBL" id="FOMT01000002">
    <property type="protein sequence ID" value="SFE12511.1"/>
    <property type="molecule type" value="Genomic_DNA"/>
</dbReference>
<dbReference type="SUPFAM" id="SSF50249">
    <property type="entry name" value="Nucleic acid-binding proteins"/>
    <property type="match status" value="1"/>
</dbReference>
<keyword evidence="6" id="KW-1185">Reference proteome</keyword>
<evidence type="ECO:0000256" key="2">
    <source>
        <dbReference type="ARBA" id="ARBA00022598"/>
    </source>
</evidence>
<dbReference type="GO" id="GO:0003910">
    <property type="term" value="F:DNA ligase (ATP) activity"/>
    <property type="evidence" value="ECO:0007669"/>
    <property type="project" value="UniProtKB-EC"/>
</dbReference>
<dbReference type="CDD" id="cd07906">
    <property type="entry name" value="Adenylation_DNA_ligase_LigD_LigC"/>
    <property type="match status" value="1"/>
</dbReference>
<feature type="domain" description="ATP-dependent DNA ligase family profile" evidence="4">
    <location>
        <begin position="109"/>
        <end position="233"/>
    </location>
</feature>
<dbReference type="OrthoDB" id="9802472at2"/>
<dbReference type="GO" id="GO:0006281">
    <property type="term" value="P:DNA repair"/>
    <property type="evidence" value="ECO:0007669"/>
    <property type="project" value="InterPro"/>
</dbReference>
<gene>
    <name evidence="5" type="ORF">SAMN05216378_2408</name>
</gene>
<dbReference type="InterPro" id="IPR050191">
    <property type="entry name" value="ATP-dep_DNA_ligase"/>
</dbReference>
<dbReference type="GO" id="GO:0006310">
    <property type="term" value="P:DNA recombination"/>
    <property type="evidence" value="ECO:0007669"/>
    <property type="project" value="InterPro"/>
</dbReference>
<proteinExistence type="inferred from homology"/>
<dbReference type="PROSITE" id="PS50160">
    <property type="entry name" value="DNA_LIGASE_A3"/>
    <property type="match status" value="1"/>
</dbReference>
<dbReference type="PANTHER" id="PTHR45674:SF4">
    <property type="entry name" value="DNA LIGASE 1"/>
    <property type="match status" value="1"/>
</dbReference>
<dbReference type="GO" id="GO:0005524">
    <property type="term" value="F:ATP binding"/>
    <property type="evidence" value="ECO:0007669"/>
    <property type="project" value="InterPro"/>
</dbReference>
<dbReference type="AlphaFoldDB" id="A0A1I1XYZ2"/>
<dbReference type="Gene3D" id="2.40.50.140">
    <property type="entry name" value="Nucleic acid-binding proteins"/>
    <property type="match status" value="1"/>
</dbReference>
<dbReference type="RefSeq" id="WP_091185022.1">
    <property type="nucleotide sequence ID" value="NZ_FOMT01000002.1"/>
</dbReference>
<evidence type="ECO:0000313" key="5">
    <source>
        <dbReference type="EMBL" id="SFE12511.1"/>
    </source>
</evidence>
<comment type="similarity">
    <text evidence="1">Belongs to the ATP-dependent DNA ligase family.</text>
</comment>
<dbReference type="Pfam" id="PF01068">
    <property type="entry name" value="DNA_ligase_A_M"/>
    <property type="match status" value="1"/>
</dbReference>
<dbReference type="InterPro" id="IPR012340">
    <property type="entry name" value="NA-bd_OB-fold"/>
</dbReference>
<dbReference type="PANTHER" id="PTHR45674">
    <property type="entry name" value="DNA LIGASE 1/3 FAMILY MEMBER"/>
    <property type="match status" value="1"/>
</dbReference>
<dbReference type="SUPFAM" id="SSF56091">
    <property type="entry name" value="DNA ligase/mRNA capping enzyme, catalytic domain"/>
    <property type="match status" value="1"/>
</dbReference>
<dbReference type="InterPro" id="IPR012310">
    <property type="entry name" value="DNA_ligase_ATP-dep_cent"/>
</dbReference>
<evidence type="ECO:0000256" key="1">
    <source>
        <dbReference type="ARBA" id="ARBA00007572"/>
    </source>
</evidence>
<evidence type="ECO:0000256" key="3">
    <source>
        <dbReference type="ARBA" id="ARBA00034003"/>
    </source>
</evidence>
<evidence type="ECO:0000259" key="4">
    <source>
        <dbReference type="PROSITE" id="PS50160"/>
    </source>
</evidence>